<evidence type="ECO:0000256" key="2">
    <source>
        <dbReference type="ARBA" id="ARBA00022679"/>
    </source>
</evidence>
<dbReference type="Gene3D" id="3.40.50.150">
    <property type="entry name" value="Vaccinia Virus protein VP39"/>
    <property type="match status" value="1"/>
</dbReference>
<dbReference type="PIRSF" id="PIRSF004553">
    <property type="entry name" value="CHP00095"/>
    <property type="match status" value="1"/>
</dbReference>
<dbReference type="GO" id="GO:0031167">
    <property type="term" value="P:rRNA methylation"/>
    <property type="evidence" value="ECO:0007669"/>
    <property type="project" value="InterPro"/>
</dbReference>
<dbReference type="InterPro" id="IPR004398">
    <property type="entry name" value="RNA_MeTrfase_RsmD"/>
</dbReference>
<reference evidence="3 4" key="1">
    <citation type="submission" date="2017-08" db="EMBL/GenBank/DDBJ databases">
        <title>Infants hospitalized years apart are colonized by the same room-sourced microbial strains.</title>
        <authorList>
            <person name="Brooks B."/>
            <person name="Olm M.R."/>
            <person name="Firek B.A."/>
            <person name="Baker R."/>
            <person name="Thomas B.C."/>
            <person name="Morowitz M.J."/>
            <person name="Banfield J.F."/>
        </authorList>
    </citation>
    <scope>NUCLEOTIDE SEQUENCE [LARGE SCALE GENOMIC DNA]</scope>
    <source>
        <strain evidence="3">S2_005_002_R2_29</strain>
    </source>
</reference>
<sequence>MRITGGLYGGRLLESPQDRTIRPTTDKVRQAIFNILNARGVVDGAVVLDAFCGTGALGIEALSWGGLCCTFIEKNRRSLDLCRKNYVALKIGAKSSFVLKDATKLGIKPMSESAANLVFLDPPYKQDLVQQSLVALQSGGWIAPNAVILTETEKTWNPATLASLGYELILTRDYGDTRVALLAAPSVSR</sequence>
<dbReference type="Pfam" id="PF03602">
    <property type="entry name" value="Cons_hypoth95"/>
    <property type="match status" value="1"/>
</dbReference>
<dbReference type="AlphaFoldDB" id="A0A2W5N3Z2"/>
<comment type="caution">
    <text evidence="3">The sequence shown here is derived from an EMBL/GenBank/DDBJ whole genome shotgun (WGS) entry which is preliminary data.</text>
</comment>
<dbReference type="PANTHER" id="PTHR43542:SF1">
    <property type="entry name" value="METHYLTRANSFERASE"/>
    <property type="match status" value="1"/>
</dbReference>
<evidence type="ECO:0000256" key="1">
    <source>
        <dbReference type="ARBA" id="ARBA00022603"/>
    </source>
</evidence>
<accession>A0A2W5N3Z2</accession>
<evidence type="ECO:0000313" key="4">
    <source>
        <dbReference type="Proteomes" id="UP000249417"/>
    </source>
</evidence>
<protein>
    <submittedName>
        <fullName evidence="3">16S rRNA (Guanine(966)-N(2))-methyltransferase RsmD</fullName>
    </submittedName>
</protein>
<dbReference type="GO" id="GO:0008168">
    <property type="term" value="F:methyltransferase activity"/>
    <property type="evidence" value="ECO:0007669"/>
    <property type="project" value="UniProtKB-KW"/>
</dbReference>
<dbReference type="NCBIfam" id="TIGR00095">
    <property type="entry name" value="16S rRNA (guanine(966)-N(2))-methyltransferase RsmD"/>
    <property type="match status" value="1"/>
</dbReference>
<name>A0A2W5N3Z2_9BACT</name>
<evidence type="ECO:0000313" key="3">
    <source>
        <dbReference type="EMBL" id="PZQ48241.1"/>
    </source>
</evidence>
<gene>
    <name evidence="3" type="primary">rsmD</name>
    <name evidence="3" type="ORF">DI551_01765</name>
</gene>
<dbReference type="PANTHER" id="PTHR43542">
    <property type="entry name" value="METHYLTRANSFERASE"/>
    <property type="match status" value="1"/>
</dbReference>
<dbReference type="InterPro" id="IPR029063">
    <property type="entry name" value="SAM-dependent_MTases_sf"/>
</dbReference>
<keyword evidence="1 3" id="KW-0489">Methyltransferase</keyword>
<dbReference type="EMBL" id="QFQB01000006">
    <property type="protein sequence ID" value="PZQ48241.1"/>
    <property type="molecule type" value="Genomic_DNA"/>
</dbReference>
<dbReference type="Proteomes" id="UP000249417">
    <property type="component" value="Unassembled WGS sequence"/>
</dbReference>
<proteinExistence type="predicted"/>
<keyword evidence="2 3" id="KW-0808">Transferase</keyword>
<organism evidence="3 4">
    <name type="scientific">Micavibrio aeruginosavorus</name>
    <dbReference type="NCBI Taxonomy" id="349221"/>
    <lineage>
        <taxon>Bacteria</taxon>
        <taxon>Pseudomonadati</taxon>
        <taxon>Bdellovibrionota</taxon>
        <taxon>Bdellovibrionia</taxon>
        <taxon>Bdellovibrionales</taxon>
        <taxon>Pseudobdellovibrionaceae</taxon>
        <taxon>Micavibrio</taxon>
    </lineage>
</organism>
<dbReference type="CDD" id="cd02440">
    <property type="entry name" value="AdoMet_MTases"/>
    <property type="match status" value="1"/>
</dbReference>
<dbReference type="SUPFAM" id="SSF53335">
    <property type="entry name" value="S-adenosyl-L-methionine-dependent methyltransferases"/>
    <property type="match status" value="1"/>
</dbReference>